<evidence type="ECO:0000313" key="4">
    <source>
        <dbReference type="Proteomes" id="UP000031036"/>
    </source>
</evidence>
<evidence type="ECO:0008006" key="5">
    <source>
        <dbReference type="Google" id="ProtNLM"/>
    </source>
</evidence>
<accession>A0A0B2W408</accession>
<name>A0A0B2W408_TOXCA</name>
<feature type="signal peptide" evidence="2">
    <location>
        <begin position="1"/>
        <end position="27"/>
    </location>
</feature>
<keyword evidence="1" id="KW-1133">Transmembrane helix</keyword>
<dbReference type="Proteomes" id="UP000031036">
    <property type="component" value="Unassembled WGS sequence"/>
</dbReference>
<protein>
    <recommendedName>
        <fullName evidence="5">UPAR/Ly6 domain-containing protein</fullName>
    </recommendedName>
</protein>
<feature type="chain" id="PRO_5002080740" description="UPAR/Ly6 domain-containing protein" evidence="2">
    <location>
        <begin position="28"/>
        <end position="160"/>
    </location>
</feature>
<keyword evidence="1" id="KW-0812">Transmembrane</keyword>
<keyword evidence="1" id="KW-0472">Membrane</keyword>
<dbReference type="AlphaFoldDB" id="A0A0B2W408"/>
<sequence>MQTPNFVRMRIFHLLLLPFFFIETASAIQCWQGSSIIGLSLSSGNYTLASPCAIERSFCVTLRGNAPGPIPQAYSYVIEALGCEGDELSAIGLTETHNFGSYVCKKSGCYKEGAIFDSQRMVFDICCCKKDFCNLTAAAAGVKNTIFLAYFIYTLVYLLL</sequence>
<gene>
    <name evidence="3" type="ORF">Tcan_11028</name>
</gene>
<keyword evidence="2" id="KW-0732">Signal</keyword>
<evidence type="ECO:0000313" key="3">
    <source>
        <dbReference type="EMBL" id="KHN88302.1"/>
    </source>
</evidence>
<reference evidence="3 4" key="1">
    <citation type="submission" date="2014-11" db="EMBL/GenBank/DDBJ databases">
        <title>Genetic blueprint of the zoonotic pathogen Toxocara canis.</title>
        <authorList>
            <person name="Zhu X.-Q."/>
            <person name="Korhonen P.K."/>
            <person name="Cai H."/>
            <person name="Young N.D."/>
            <person name="Nejsum P."/>
            <person name="von Samson-Himmelstjerna G."/>
            <person name="Boag P.R."/>
            <person name="Tan P."/>
            <person name="Li Q."/>
            <person name="Min J."/>
            <person name="Yang Y."/>
            <person name="Wang X."/>
            <person name="Fang X."/>
            <person name="Hall R.S."/>
            <person name="Hofmann A."/>
            <person name="Sternberg P.W."/>
            <person name="Jex A.R."/>
            <person name="Gasser R.B."/>
        </authorList>
    </citation>
    <scope>NUCLEOTIDE SEQUENCE [LARGE SCALE GENOMIC DNA]</scope>
    <source>
        <strain evidence="3">PN_DK_2014</strain>
    </source>
</reference>
<evidence type="ECO:0000256" key="2">
    <source>
        <dbReference type="SAM" id="SignalP"/>
    </source>
</evidence>
<dbReference type="EMBL" id="JPKZ01000254">
    <property type="protein sequence ID" value="KHN88302.1"/>
    <property type="molecule type" value="Genomic_DNA"/>
</dbReference>
<comment type="caution">
    <text evidence="3">The sequence shown here is derived from an EMBL/GenBank/DDBJ whole genome shotgun (WGS) entry which is preliminary data.</text>
</comment>
<organism evidence="3 4">
    <name type="scientific">Toxocara canis</name>
    <name type="common">Canine roundworm</name>
    <dbReference type="NCBI Taxonomy" id="6265"/>
    <lineage>
        <taxon>Eukaryota</taxon>
        <taxon>Metazoa</taxon>
        <taxon>Ecdysozoa</taxon>
        <taxon>Nematoda</taxon>
        <taxon>Chromadorea</taxon>
        <taxon>Rhabditida</taxon>
        <taxon>Spirurina</taxon>
        <taxon>Ascaridomorpha</taxon>
        <taxon>Ascaridoidea</taxon>
        <taxon>Toxocaridae</taxon>
        <taxon>Toxocara</taxon>
    </lineage>
</organism>
<feature type="transmembrane region" description="Helical" evidence="1">
    <location>
        <begin position="135"/>
        <end position="159"/>
    </location>
</feature>
<evidence type="ECO:0000256" key="1">
    <source>
        <dbReference type="SAM" id="Phobius"/>
    </source>
</evidence>
<proteinExistence type="predicted"/>
<keyword evidence="4" id="KW-1185">Reference proteome</keyword>